<feature type="transmembrane region" description="Helical" evidence="1">
    <location>
        <begin position="463"/>
        <end position="485"/>
    </location>
</feature>
<sequence length="1028" mass="109587">MNLSEIFIRRPVATILLIVGVLMAGIGAFRQLPVAALPQADFPTISVSAQLAGASPDTMAAAVATPLIKQFQTIAGIDSITASSSLGSTRITLQFVLTRNIDAAAADVQAAIARSQRALPSNLTSTPSYRKVNPADSPIIFLALTSDTAPVTQMDDIAQNVLSPALSTVDGVAQAQVFGSKTYAVRVEADPNKLAARGLSLTQVATALKQANDQTPLGTLQNSSQALAVNADTQRTNADQFRTLIIATPGGRFVRLGDVADVQDSIENKQQGSWLDGQPTIAVAVYRQPDANTVDVVDRVNAQIPQLEANLPAGMHLKVVNDASNSIREAVWDVQKTLAITIGLVVLVIYLFLRRFWATMIPALAVPLSIVATFGFMYWLNLSIDNISLLGLTLAVGLVVDDAIVMLENIVRYVEEGMSPFEAAIKGSSEVTATIISMSLSLVAVFLPILLMGGVVGRVLNEFGVVVSLSILASAVVSLTVTPMLTARLPDSGHHHGDKKTLFDRINDGYGRSVGWCLNHKGIITIVFLLSFAGSGWLFATLPRSFFPSEDNGLLTVSTQARQDISYDAMVKLQQQAAAVMSENPAVLHVTSSLGGGPGGSTFNSGNMFVQLKDRDQRPPLEETLAQMRRALSQVAGLKTFIVPVQSLRFGGRSTQSQYQVVLKSLNADDTRQWSTKLQAAMAADSAHYIDVATDLQNNALQANIKIDNDRANALGISSASIRNILEAAFGTLDVTQIQTTGNSYNVILELDQSRQWDETDLGALLIPTNTGTQVPLSSIATITRTAGPVTVNQTGQLTAVTLSFNLPQGVSLGASTNRLNELRREIGMPETVTTELAGTAQIFAQSTGNTGLLIVTAILTIYVVLGVLYESFIHPLTILSGLPSAALGALLALKLWGLDFSIVALIGLLMLIGIVKKNAIMMIDVALTLMRDDGMDPGEAMHIAAVRRFRPIMMTTFCALLAAVPVALGSGPGSELRQPLGVAVVGGLLISQVLTLFITPVIFTQVEWISRKFTRRKPRQTVALPAE</sequence>
<feature type="transmembrane region" description="Helical" evidence="1">
    <location>
        <begin position="522"/>
        <end position="540"/>
    </location>
</feature>
<comment type="caution">
    <text evidence="2">The sequence shown here is derived from an EMBL/GenBank/DDBJ whole genome shotgun (WGS) entry which is preliminary data.</text>
</comment>
<dbReference type="Gene3D" id="3.30.2090.10">
    <property type="entry name" value="Multidrug efflux transporter AcrB TolC docking domain, DN and DC subdomains"/>
    <property type="match status" value="2"/>
</dbReference>
<feature type="transmembrane region" description="Helical" evidence="1">
    <location>
        <begin position="852"/>
        <end position="870"/>
    </location>
</feature>
<dbReference type="InterPro" id="IPR001036">
    <property type="entry name" value="Acrflvin-R"/>
</dbReference>
<feature type="transmembrane region" description="Helical" evidence="1">
    <location>
        <begin position="431"/>
        <end position="451"/>
    </location>
</feature>
<dbReference type="Proteomes" id="UP001549047">
    <property type="component" value="Unassembled WGS sequence"/>
</dbReference>
<dbReference type="Gene3D" id="3.30.70.1440">
    <property type="entry name" value="Multidrug efflux transporter AcrB pore domain"/>
    <property type="match status" value="1"/>
</dbReference>
<dbReference type="Pfam" id="PF00873">
    <property type="entry name" value="ACR_tran"/>
    <property type="match status" value="1"/>
</dbReference>
<dbReference type="Gene3D" id="3.30.70.1320">
    <property type="entry name" value="Multidrug efflux transporter AcrB pore domain like"/>
    <property type="match status" value="1"/>
</dbReference>
<feature type="transmembrane region" description="Helical" evidence="1">
    <location>
        <begin position="903"/>
        <end position="931"/>
    </location>
</feature>
<evidence type="ECO:0000256" key="1">
    <source>
        <dbReference type="SAM" id="Phobius"/>
    </source>
</evidence>
<dbReference type="InterPro" id="IPR027463">
    <property type="entry name" value="AcrB_DN_DC_subdom"/>
</dbReference>
<dbReference type="EMBL" id="JBEPMB010000001">
    <property type="protein sequence ID" value="MET3613113.1"/>
    <property type="molecule type" value="Genomic_DNA"/>
</dbReference>
<dbReference type="PRINTS" id="PR00702">
    <property type="entry name" value="ACRIFLAVINRP"/>
</dbReference>
<dbReference type="Gene3D" id="3.30.70.1430">
    <property type="entry name" value="Multidrug efflux transporter AcrB pore domain"/>
    <property type="match status" value="2"/>
</dbReference>
<feature type="transmembrane region" description="Helical" evidence="1">
    <location>
        <begin position="360"/>
        <end position="381"/>
    </location>
</feature>
<protein>
    <submittedName>
        <fullName evidence="2">HAE1 family hydrophobic/amphiphilic exporter-1</fullName>
    </submittedName>
</protein>
<proteinExistence type="predicted"/>
<reference evidence="2 3" key="1">
    <citation type="submission" date="2024-06" db="EMBL/GenBank/DDBJ databases">
        <title>Genomic Encyclopedia of Type Strains, Phase IV (KMG-IV): sequencing the most valuable type-strain genomes for metagenomic binning, comparative biology and taxonomic classification.</title>
        <authorList>
            <person name="Goeker M."/>
        </authorList>
    </citation>
    <scope>NUCLEOTIDE SEQUENCE [LARGE SCALE GENOMIC DNA]</scope>
    <source>
        <strain evidence="2 3">DSM 29780</strain>
    </source>
</reference>
<dbReference type="SUPFAM" id="SSF82714">
    <property type="entry name" value="Multidrug efflux transporter AcrB TolC docking domain, DN and DC subdomains"/>
    <property type="match status" value="2"/>
</dbReference>
<feature type="transmembrane region" description="Helical" evidence="1">
    <location>
        <begin position="334"/>
        <end position="353"/>
    </location>
</feature>
<organism evidence="2 3">
    <name type="scientific">Rhizobium aquaticum</name>
    <dbReference type="NCBI Taxonomy" id="1549636"/>
    <lineage>
        <taxon>Bacteria</taxon>
        <taxon>Pseudomonadati</taxon>
        <taxon>Pseudomonadota</taxon>
        <taxon>Alphaproteobacteria</taxon>
        <taxon>Hyphomicrobiales</taxon>
        <taxon>Rhizobiaceae</taxon>
        <taxon>Rhizobium/Agrobacterium group</taxon>
        <taxon>Rhizobium</taxon>
    </lineage>
</organism>
<gene>
    <name evidence="2" type="ORF">ABID16_001418</name>
</gene>
<feature type="transmembrane region" description="Helical" evidence="1">
    <location>
        <begin position="952"/>
        <end position="969"/>
    </location>
</feature>
<feature type="transmembrane region" description="Helical" evidence="1">
    <location>
        <begin position="981"/>
        <end position="1010"/>
    </location>
</feature>
<keyword evidence="1" id="KW-0812">Transmembrane</keyword>
<evidence type="ECO:0000313" key="3">
    <source>
        <dbReference type="Proteomes" id="UP001549047"/>
    </source>
</evidence>
<dbReference type="Gene3D" id="1.20.1640.10">
    <property type="entry name" value="Multidrug efflux transporter AcrB transmembrane domain"/>
    <property type="match status" value="2"/>
</dbReference>
<dbReference type="SUPFAM" id="SSF82866">
    <property type="entry name" value="Multidrug efflux transporter AcrB transmembrane domain"/>
    <property type="match status" value="2"/>
</dbReference>
<dbReference type="PANTHER" id="PTHR32063:SF21">
    <property type="entry name" value="MULTIDRUG RESISTANCE PROTEIN MDTB"/>
    <property type="match status" value="1"/>
</dbReference>
<name>A0ABV2IXM5_9HYPH</name>
<evidence type="ECO:0000313" key="2">
    <source>
        <dbReference type="EMBL" id="MET3613113.1"/>
    </source>
</evidence>
<dbReference type="SUPFAM" id="SSF82693">
    <property type="entry name" value="Multidrug efflux transporter AcrB pore domain, PN1, PN2, PC1 and PC2 subdomains"/>
    <property type="match status" value="3"/>
</dbReference>
<keyword evidence="3" id="KW-1185">Reference proteome</keyword>
<keyword evidence="1" id="KW-1133">Transmembrane helix</keyword>
<dbReference type="PANTHER" id="PTHR32063">
    <property type="match status" value="1"/>
</dbReference>
<feature type="transmembrane region" description="Helical" evidence="1">
    <location>
        <begin position="12"/>
        <end position="29"/>
    </location>
</feature>
<accession>A0ABV2IXM5</accession>
<dbReference type="RefSeq" id="WP_354555606.1">
    <property type="nucleotide sequence ID" value="NZ_JBEPMB010000001.1"/>
</dbReference>
<keyword evidence="1" id="KW-0472">Membrane</keyword>